<protein>
    <submittedName>
        <fullName evidence="2">Uncharacterized protein</fullName>
    </submittedName>
</protein>
<name>A0A2W7BYD0_9HYPH</name>
<evidence type="ECO:0000256" key="1">
    <source>
        <dbReference type="SAM" id="Phobius"/>
    </source>
</evidence>
<keyword evidence="1" id="KW-0472">Membrane</keyword>
<keyword evidence="1" id="KW-1133">Transmembrane helix</keyword>
<dbReference type="AlphaFoldDB" id="A0A2W7BYD0"/>
<organism evidence="2 3">
    <name type="scientific">Mesorhizobium kowhaii</name>
    <dbReference type="NCBI Taxonomy" id="1300272"/>
    <lineage>
        <taxon>Bacteria</taxon>
        <taxon>Pseudomonadati</taxon>
        <taxon>Pseudomonadota</taxon>
        <taxon>Alphaproteobacteria</taxon>
        <taxon>Hyphomicrobiales</taxon>
        <taxon>Phyllobacteriaceae</taxon>
        <taxon>Mesorhizobium</taxon>
    </lineage>
</organism>
<dbReference type="RefSeq" id="WP_111546761.1">
    <property type="nucleotide sequence ID" value="NZ_MZXV01000055.1"/>
</dbReference>
<sequence>MPRDIWPLAFFYGGAQFVNFMEFESHYTYTAIAAAAGFHMTFIEIRNLQINLRMANRRLWFLANPGEPPADNPFQ</sequence>
<gene>
    <name evidence="2" type="ORF">B5V02_24890</name>
</gene>
<proteinExistence type="predicted"/>
<keyword evidence="3" id="KW-1185">Reference proteome</keyword>
<dbReference type="OrthoDB" id="9915157at2"/>
<feature type="transmembrane region" description="Helical" evidence="1">
    <location>
        <begin position="27"/>
        <end position="48"/>
    </location>
</feature>
<comment type="caution">
    <text evidence="2">The sequence shown here is derived from an EMBL/GenBank/DDBJ whole genome shotgun (WGS) entry which is preliminary data.</text>
</comment>
<evidence type="ECO:0000313" key="2">
    <source>
        <dbReference type="EMBL" id="PZV35865.1"/>
    </source>
</evidence>
<reference evidence="3" key="1">
    <citation type="submission" date="2017-03" db="EMBL/GenBank/DDBJ databases">
        <authorList>
            <person name="Safronova V.I."/>
            <person name="Sazanova A.L."/>
            <person name="Chirak E.R."/>
        </authorList>
    </citation>
    <scope>NUCLEOTIDE SEQUENCE [LARGE SCALE GENOMIC DNA]</scope>
    <source>
        <strain evidence="3">Ach-343</strain>
    </source>
</reference>
<accession>A0A2W7BYD0</accession>
<dbReference type="EMBL" id="MZXV01000055">
    <property type="protein sequence ID" value="PZV35865.1"/>
    <property type="molecule type" value="Genomic_DNA"/>
</dbReference>
<dbReference type="Proteomes" id="UP000248616">
    <property type="component" value="Unassembled WGS sequence"/>
</dbReference>
<evidence type="ECO:0000313" key="3">
    <source>
        <dbReference type="Proteomes" id="UP000248616"/>
    </source>
</evidence>
<keyword evidence="1" id="KW-0812">Transmembrane</keyword>